<gene>
    <name evidence="3" type="ORF">HU200_054059</name>
</gene>
<evidence type="ECO:0000259" key="2">
    <source>
        <dbReference type="Pfam" id="PF23598"/>
    </source>
</evidence>
<accession>A0A835AIJ1</accession>
<evidence type="ECO:0000256" key="1">
    <source>
        <dbReference type="ARBA" id="ARBA00022737"/>
    </source>
</evidence>
<feature type="domain" description="Disease resistance R13L4/SHOC-2-like LRR" evidence="2">
    <location>
        <begin position="1"/>
        <end position="346"/>
    </location>
</feature>
<organism evidence="3 4">
    <name type="scientific">Digitaria exilis</name>
    <dbReference type="NCBI Taxonomy" id="1010633"/>
    <lineage>
        <taxon>Eukaryota</taxon>
        <taxon>Viridiplantae</taxon>
        <taxon>Streptophyta</taxon>
        <taxon>Embryophyta</taxon>
        <taxon>Tracheophyta</taxon>
        <taxon>Spermatophyta</taxon>
        <taxon>Magnoliopsida</taxon>
        <taxon>Liliopsida</taxon>
        <taxon>Poales</taxon>
        <taxon>Poaceae</taxon>
        <taxon>PACMAD clade</taxon>
        <taxon>Panicoideae</taxon>
        <taxon>Panicodae</taxon>
        <taxon>Paniceae</taxon>
        <taxon>Anthephorinae</taxon>
        <taxon>Digitaria</taxon>
    </lineage>
</organism>
<dbReference type="Pfam" id="PF23598">
    <property type="entry name" value="LRR_14"/>
    <property type="match status" value="1"/>
</dbReference>
<dbReference type="AlphaFoldDB" id="A0A835AIJ1"/>
<reference evidence="3" key="1">
    <citation type="submission" date="2020-07" db="EMBL/GenBank/DDBJ databases">
        <title>Genome sequence and genetic diversity analysis of an under-domesticated orphan crop, white fonio (Digitaria exilis).</title>
        <authorList>
            <person name="Bennetzen J.L."/>
            <person name="Chen S."/>
            <person name="Ma X."/>
            <person name="Wang X."/>
            <person name="Yssel A.E.J."/>
            <person name="Chaluvadi S.R."/>
            <person name="Johnson M."/>
            <person name="Gangashetty P."/>
            <person name="Hamidou F."/>
            <person name="Sanogo M.D."/>
            <person name="Zwaenepoel A."/>
            <person name="Wallace J."/>
            <person name="Van De Peer Y."/>
            <person name="Van Deynze A."/>
        </authorList>
    </citation>
    <scope>NUCLEOTIDE SEQUENCE</scope>
    <source>
        <tissue evidence="3">Leaves</tissue>
    </source>
</reference>
<dbReference type="Gene3D" id="3.80.10.10">
    <property type="entry name" value="Ribonuclease Inhibitor"/>
    <property type="match status" value="1"/>
</dbReference>
<dbReference type="InterPro" id="IPR055414">
    <property type="entry name" value="LRR_R13L4/SHOC2-like"/>
</dbReference>
<dbReference type="Proteomes" id="UP000636709">
    <property type="component" value="Unassembled WGS sequence"/>
</dbReference>
<protein>
    <recommendedName>
        <fullName evidence="2">Disease resistance R13L4/SHOC-2-like LRR domain-containing protein</fullName>
    </recommendedName>
</protein>
<dbReference type="EMBL" id="JACEFO010002324">
    <property type="protein sequence ID" value="KAF8665971.1"/>
    <property type="molecule type" value="Genomic_DNA"/>
</dbReference>
<name>A0A835AIJ1_9POAL</name>
<sequence length="350" mass="39936">MPRSPQWQLLKVLDLEGCTGLKKRHLKNICKILLLRYLSLKNTDVTKLPKQIEKLQCLEILDIRQTEIRVVSTKSSFMLPRLKYFLAGHRISPDSRSDRFQESFETVRLPGGIRRMKRLEVLSHVEVSNNVADLIDIGQLMRLRKLGVVLHNTKGVLNLLFQQIEKLHGCLRSLSVRINQQTSSESSPDSEVVPALVNPPKLLESVSIYGIKTGLPNWVADLDQLSKITLQDTFLGEDSIHILGKLRMLRCIKLLHKSYSESKLCFKLQEFQRLRFLVIEGTDISTVSFDNGTAPKLEMIVWSFSTLEALSGVNHLPKLKKLELNGECNLDPVKEAIEKHPNRPKLNHNQ</sequence>
<dbReference type="SUPFAM" id="SSF52058">
    <property type="entry name" value="L domain-like"/>
    <property type="match status" value="1"/>
</dbReference>
<dbReference type="PANTHER" id="PTHR47186">
    <property type="entry name" value="LEUCINE-RICH REPEAT-CONTAINING PROTEIN 57"/>
    <property type="match status" value="1"/>
</dbReference>
<dbReference type="PANTHER" id="PTHR47186:SF56">
    <property type="entry name" value="GENOME ASSEMBLY, CHROMOSOME: II"/>
    <property type="match status" value="1"/>
</dbReference>
<dbReference type="InterPro" id="IPR032675">
    <property type="entry name" value="LRR_dom_sf"/>
</dbReference>
<keyword evidence="4" id="KW-1185">Reference proteome</keyword>
<comment type="caution">
    <text evidence="3">The sequence shown here is derived from an EMBL/GenBank/DDBJ whole genome shotgun (WGS) entry which is preliminary data.</text>
</comment>
<proteinExistence type="predicted"/>
<keyword evidence="1" id="KW-0677">Repeat</keyword>
<dbReference type="OrthoDB" id="680362at2759"/>
<evidence type="ECO:0000313" key="3">
    <source>
        <dbReference type="EMBL" id="KAF8665971.1"/>
    </source>
</evidence>
<evidence type="ECO:0000313" key="4">
    <source>
        <dbReference type="Proteomes" id="UP000636709"/>
    </source>
</evidence>